<reference evidence="3" key="1">
    <citation type="submission" date="2021-01" db="EMBL/GenBank/DDBJ databases">
        <authorList>
            <person name="Corre E."/>
            <person name="Pelletier E."/>
            <person name="Niang G."/>
            <person name="Scheremetjew M."/>
            <person name="Finn R."/>
            <person name="Kale V."/>
            <person name="Holt S."/>
            <person name="Cochrane G."/>
            <person name="Meng A."/>
            <person name="Brown T."/>
            <person name="Cohen L."/>
        </authorList>
    </citation>
    <scope>NUCLEOTIDE SEQUENCE</scope>
    <source>
        <strain evidence="3">RCC3387</strain>
    </source>
</reference>
<gene>
    <name evidence="3" type="ORF">BRAN1462_LOCUS21882</name>
</gene>
<sequence length="199" mass="21475">MAPLAVVKTSSAGSASSADVERCSSSEDAASTCSPAPSVGPEDTDASGAAAAAAGRPQKERTTLMMKNLPNDYTRDKLVQVLDAEGFAGCYDFVYLPMDHDTAKGVGYAFVNLVDPALVACFTCCFEGYSKWSNRSEKVCQVTWSDREQGLKANIKRYRFSPIMHPSVADECKPCVFSNGVRVPFPAHGRAFRNLTRRA</sequence>
<dbReference type="GO" id="GO:0003676">
    <property type="term" value="F:nucleic acid binding"/>
    <property type="evidence" value="ECO:0007669"/>
    <property type="project" value="InterPro"/>
</dbReference>
<protein>
    <recommendedName>
        <fullName evidence="2">Mei2-like C-terminal RNA recognition motif domain-containing protein</fullName>
    </recommendedName>
</protein>
<proteinExistence type="predicted"/>
<dbReference type="AlphaFoldDB" id="A0A6U9XV61"/>
<dbReference type="SUPFAM" id="SSF54928">
    <property type="entry name" value="RNA-binding domain, RBD"/>
    <property type="match status" value="1"/>
</dbReference>
<dbReference type="InterPro" id="IPR035979">
    <property type="entry name" value="RBD_domain_sf"/>
</dbReference>
<feature type="region of interest" description="Disordered" evidence="1">
    <location>
        <begin position="1"/>
        <end position="61"/>
    </location>
</feature>
<evidence type="ECO:0000313" key="3">
    <source>
        <dbReference type="EMBL" id="CAD9558095.1"/>
    </source>
</evidence>
<dbReference type="CDD" id="cd12277">
    <property type="entry name" value="RRM3_MEI2_EAR1_like"/>
    <property type="match status" value="1"/>
</dbReference>
<dbReference type="Pfam" id="PF04059">
    <property type="entry name" value="RRM_2"/>
    <property type="match status" value="1"/>
</dbReference>
<organism evidence="3">
    <name type="scientific">Zooxanthella nutricula</name>
    <dbReference type="NCBI Taxonomy" id="1333877"/>
    <lineage>
        <taxon>Eukaryota</taxon>
        <taxon>Sar</taxon>
        <taxon>Alveolata</taxon>
        <taxon>Dinophyceae</taxon>
        <taxon>Peridiniales</taxon>
        <taxon>Peridiniales incertae sedis</taxon>
        <taxon>Zooxanthella</taxon>
    </lineage>
</organism>
<dbReference type="InterPro" id="IPR012677">
    <property type="entry name" value="Nucleotide-bd_a/b_plait_sf"/>
</dbReference>
<feature type="compositionally biased region" description="Low complexity" evidence="1">
    <location>
        <begin position="46"/>
        <end position="55"/>
    </location>
</feature>
<feature type="compositionally biased region" description="Polar residues" evidence="1">
    <location>
        <begin position="8"/>
        <end position="17"/>
    </location>
</feature>
<feature type="compositionally biased region" description="Polar residues" evidence="1">
    <location>
        <begin position="26"/>
        <end position="35"/>
    </location>
</feature>
<evidence type="ECO:0000259" key="2">
    <source>
        <dbReference type="Pfam" id="PF04059"/>
    </source>
</evidence>
<evidence type="ECO:0000256" key="1">
    <source>
        <dbReference type="SAM" id="MobiDB-lite"/>
    </source>
</evidence>
<name>A0A6U9XV61_9DINO</name>
<dbReference type="EMBL" id="HBGW01034597">
    <property type="protein sequence ID" value="CAD9558095.1"/>
    <property type="molecule type" value="Transcribed_RNA"/>
</dbReference>
<feature type="domain" description="Mei2-like C-terminal RNA recognition motif" evidence="2">
    <location>
        <begin position="61"/>
        <end position="157"/>
    </location>
</feature>
<dbReference type="InterPro" id="IPR007201">
    <property type="entry name" value="Mei2-like_Rrm_C"/>
</dbReference>
<accession>A0A6U9XV61</accession>
<dbReference type="Gene3D" id="3.30.70.330">
    <property type="match status" value="1"/>
</dbReference>